<reference evidence="2" key="1">
    <citation type="submission" date="2022-05" db="EMBL/GenBank/DDBJ databases">
        <title>The Musa troglodytarum L. genome provides insights into the mechanism of non-climacteric behaviour and enrichment of carotenoids.</title>
        <authorList>
            <person name="Wang J."/>
        </authorList>
    </citation>
    <scope>NUCLEOTIDE SEQUENCE</scope>
    <source>
        <tissue evidence="2">Leaf</tissue>
    </source>
</reference>
<dbReference type="InterPro" id="IPR000225">
    <property type="entry name" value="Armadillo"/>
</dbReference>
<accession>A0A9E7JAG3</accession>
<dbReference type="PANTHER" id="PTHR46700">
    <property type="entry name" value="ARM REPEAT SUPERFAMILY PROTEIN"/>
    <property type="match status" value="1"/>
</dbReference>
<dbReference type="PROSITE" id="PS50176">
    <property type="entry name" value="ARM_REPEAT"/>
    <property type="match status" value="1"/>
</dbReference>
<dbReference type="InterPro" id="IPR016024">
    <property type="entry name" value="ARM-type_fold"/>
</dbReference>
<protein>
    <submittedName>
        <fullName evidence="2">Armadillo beta-catenin-like repeat containing protein</fullName>
    </submittedName>
</protein>
<dbReference type="OrthoDB" id="777117at2759"/>
<dbReference type="EMBL" id="CP097502">
    <property type="protein sequence ID" value="URD73919.1"/>
    <property type="molecule type" value="Genomic_DNA"/>
</dbReference>
<dbReference type="InterPro" id="IPR011989">
    <property type="entry name" value="ARM-like"/>
</dbReference>
<dbReference type="AlphaFoldDB" id="A0A9E7JAG3"/>
<dbReference type="Proteomes" id="UP001055439">
    <property type="component" value="Chromosome 1"/>
</dbReference>
<evidence type="ECO:0000313" key="3">
    <source>
        <dbReference type="Proteomes" id="UP001055439"/>
    </source>
</evidence>
<keyword evidence="3" id="KW-1185">Reference proteome</keyword>
<gene>
    <name evidence="2" type="ORF">MUK42_07737</name>
</gene>
<dbReference type="Gene3D" id="1.25.10.10">
    <property type="entry name" value="Leucine-rich Repeat Variant"/>
    <property type="match status" value="1"/>
</dbReference>
<dbReference type="SUPFAM" id="SSF48371">
    <property type="entry name" value="ARM repeat"/>
    <property type="match status" value="1"/>
</dbReference>
<evidence type="ECO:0000256" key="1">
    <source>
        <dbReference type="PROSITE-ProRule" id="PRU00259"/>
    </source>
</evidence>
<sequence>MDADPSMVDLGHTNNAPVVDYWPDERSSSTVIRLMIAMPVRWFRIASFVDAALRNSKWTVHRCSGEGEAATAVLMDLVLFYQPIPRGPSPPVCLCSNQLLRAKMEGGKDGVVAMQRAVKQLHFGECEDVKVTAVAEIKRLAAGDPRRKRLLAALGVIPPLVSMLLQAQDDRRRQLVVETLVELAHGTFKNKALTVAAGLLLRLPQLMNTEDLPKNQHLTALLLSLSFLAKTTFPIDPSPMLPCLIRILDAAETSDEMKLTCVATLYNLSTKLDNVRAVVSGGAVHVLLKSSQKMPRVAEGALATLGNLMLCETGKKAVEEDAMVPEALMEIMAWEEEPKCQELAAYALMALAHRSKVQRKKMAELGIVPLLLEVALMGSPLARKRAIKMLQWFKEEGRARTGGHSGPPPGHLSDGRQQIREGKRAVNTMVKQSLDKNMQVIMRRARASEDFSCFKSLAATSSSKSLPY</sequence>
<feature type="repeat" description="ARM" evidence="1">
    <location>
        <begin position="239"/>
        <end position="283"/>
    </location>
</feature>
<name>A0A9E7JAG3_9LILI</name>
<dbReference type="PANTHER" id="PTHR46700:SF2">
    <property type="entry name" value="ARM REPEAT SUPERFAMILY PROTEIN"/>
    <property type="match status" value="1"/>
</dbReference>
<organism evidence="2 3">
    <name type="scientific">Musa troglodytarum</name>
    <name type="common">fe'i banana</name>
    <dbReference type="NCBI Taxonomy" id="320322"/>
    <lineage>
        <taxon>Eukaryota</taxon>
        <taxon>Viridiplantae</taxon>
        <taxon>Streptophyta</taxon>
        <taxon>Embryophyta</taxon>
        <taxon>Tracheophyta</taxon>
        <taxon>Spermatophyta</taxon>
        <taxon>Magnoliopsida</taxon>
        <taxon>Liliopsida</taxon>
        <taxon>Zingiberales</taxon>
        <taxon>Musaceae</taxon>
        <taxon>Musa</taxon>
    </lineage>
</organism>
<proteinExistence type="predicted"/>
<evidence type="ECO:0000313" key="2">
    <source>
        <dbReference type="EMBL" id="URD73919.1"/>
    </source>
</evidence>